<evidence type="ECO:0000313" key="2">
    <source>
        <dbReference type="Proteomes" id="UP000186323"/>
    </source>
</evidence>
<dbReference type="InterPro" id="IPR023214">
    <property type="entry name" value="HAD_sf"/>
</dbReference>
<gene>
    <name evidence="1" type="ORF">DESPIGER_0670</name>
</gene>
<dbReference type="InterPro" id="IPR036412">
    <property type="entry name" value="HAD-like_sf"/>
</dbReference>
<sequence length="305" mass="34089">MSRWRQAGEKAACSRASGCVESRRWEQELDGILLFCCHFFSFLKLGRHGMRLPDKRCIVLDMDGTIYMGDNPIKGAVAFVQRHWEDVDFFFLSNNTSKAPETYIKKLNGMGIPARREQLLSPVTPLVAFLKAEGIHTAYVVGNRDFVSDLRQRMPELKQQEKGAQAVILAYDTELTYEKLARSALLLQNKAVRFLATHPDLVCPSPEGPLPDVGSFLALYATATGRRPERIFGKPDATLLSGLLQRYAPENMLMVGDRLSTDKLLAENAGIDFLLVLSGEARRSDLPGLERQPTLVLDHLGLLDQ</sequence>
<dbReference type="Pfam" id="PF13242">
    <property type="entry name" value="Hydrolase_like"/>
    <property type="match status" value="1"/>
</dbReference>
<dbReference type="PANTHER" id="PTHR19288">
    <property type="entry name" value="4-NITROPHENYLPHOSPHATASE-RELATED"/>
    <property type="match status" value="1"/>
</dbReference>
<dbReference type="Proteomes" id="UP000186323">
    <property type="component" value="Chromosome I"/>
</dbReference>
<reference evidence="2" key="1">
    <citation type="submission" date="2016-10" db="EMBL/GenBank/DDBJ databases">
        <authorList>
            <person name="Wegmann U."/>
        </authorList>
    </citation>
    <scope>NUCLEOTIDE SEQUENCE [LARGE SCALE GENOMIC DNA]</scope>
</reference>
<accession>A0A1K1LCY0</accession>
<protein>
    <submittedName>
        <fullName evidence="1">Hypothetical NagD-like phosphatase</fullName>
    </submittedName>
</protein>
<dbReference type="PANTHER" id="PTHR19288:SF46">
    <property type="entry name" value="HALOACID DEHALOGENASE-LIKE HYDROLASE DOMAIN-CONTAINING PROTEIN 2"/>
    <property type="match status" value="1"/>
</dbReference>
<evidence type="ECO:0000313" key="1">
    <source>
        <dbReference type="EMBL" id="SFV72554.1"/>
    </source>
</evidence>
<dbReference type="InterPro" id="IPR006357">
    <property type="entry name" value="HAD-SF_hydro_IIA"/>
</dbReference>
<dbReference type="NCBIfam" id="TIGR01460">
    <property type="entry name" value="HAD-SF-IIA"/>
    <property type="match status" value="1"/>
</dbReference>
<organism evidence="1 2">
    <name type="scientific">Desulfovibrio piger</name>
    <dbReference type="NCBI Taxonomy" id="901"/>
    <lineage>
        <taxon>Bacteria</taxon>
        <taxon>Pseudomonadati</taxon>
        <taxon>Thermodesulfobacteriota</taxon>
        <taxon>Desulfovibrionia</taxon>
        <taxon>Desulfovibrionales</taxon>
        <taxon>Desulfovibrionaceae</taxon>
        <taxon>Desulfovibrio</taxon>
    </lineage>
</organism>
<dbReference type="Pfam" id="PF13344">
    <property type="entry name" value="Hydrolase_6"/>
    <property type="match status" value="1"/>
</dbReference>
<dbReference type="Gene3D" id="3.40.50.1000">
    <property type="entry name" value="HAD superfamily/HAD-like"/>
    <property type="match status" value="2"/>
</dbReference>
<dbReference type="AlphaFoldDB" id="A0A1K1LCY0"/>
<dbReference type="KEGG" id="dpg:DESPIGER_0670"/>
<dbReference type="EMBL" id="LT630450">
    <property type="protein sequence ID" value="SFV72554.1"/>
    <property type="molecule type" value="Genomic_DNA"/>
</dbReference>
<dbReference type="SUPFAM" id="SSF56784">
    <property type="entry name" value="HAD-like"/>
    <property type="match status" value="1"/>
</dbReference>
<keyword evidence="2" id="KW-1185">Reference proteome</keyword>
<proteinExistence type="predicted"/>
<dbReference type="GO" id="GO:0005737">
    <property type="term" value="C:cytoplasm"/>
    <property type="evidence" value="ECO:0007669"/>
    <property type="project" value="TreeGrafter"/>
</dbReference>
<name>A0A1K1LCY0_9BACT</name>
<dbReference type="GO" id="GO:0016791">
    <property type="term" value="F:phosphatase activity"/>
    <property type="evidence" value="ECO:0007669"/>
    <property type="project" value="TreeGrafter"/>
</dbReference>